<comment type="caution">
    <text evidence="3">The sequence shown here is derived from an EMBL/GenBank/DDBJ whole genome shotgun (WGS) entry which is preliminary data.</text>
</comment>
<feature type="transmembrane region" description="Helical" evidence="2">
    <location>
        <begin position="12"/>
        <end position="31"/>
    </location>
</feature>
<dbReference type="Proteomes" id="UP001241472">
    <property type="component" value="Unassembled WGS sequence"/>
</dbReference>
<evidence type="ECO:0000313" key="3">
    <source>
        <dbReference type="EMBL" id="MDP9838732.1"/>
    </source>
</evidence>
<protein>
    <submittedName>
        <fullName evidence="3">Uncharacterized protein</fullName>
    </submittedName>
</protein>
<organism evidence="3 4">
    <name type="scientific">Neorhizobium huautlense</name>
    <dbReference type="NCBI Taxonomy" id="67774"/>
    <lineage>
        <taxon>Bacteria</taxon>
        <taxon>Pseudomonadati</taxon>
        <taxon>Pseudomonadota</taxon>
        <taxon>Alphaproteobacteria</taxon>
        <taxon>Hyphomicrobiales</taxon>
        <taxon>Rhizobiaceae</taxon>
        <taxon>Rhizobium/Agrobacterium group</taxon>
        <taxon>Neorhizobium</taxon>
    </lineage>
</organism>
<evidence type="ECO:0000256" key="2">
    <source>
        <dbReference type="SAM" id="Phobius"/>
    </source>
</evidence>
<keyword evidence="2" id="KW-1133">Transmembrane helix</keyword>
<accession>A0ABT9PWF5</accession>
<evidence type="ECO:0000313" key="4">
    <source>
        <dbReference type="Proteomes" id="UP001241472"/>
    </source>
</evidence>
<reference evidence="3 4" key="1">
    <citation type="submission" date="2023-07" db="EMBL/GenBank/DDBJ databases">
        <title>Sorghum-associated microbial communities from plants grown in Nebraska, USA.</title>
        <authorList>
            <person name="Schachtman D."/>
        </authorList>
    </citation>
    <scope>NUCLEOTIDE SEQUENCE [LARGE SCALE GENOMIC DNA]</scope>
    <source>
        <strain evidence="3 4">DS1307</strain>
    </source>
</reference>
<keyword evidence="2" id="KW-0812">Transmembrane</keyword>
<keyword evidence="4" id="KW-1185">Reference proteome</keyword>
<name>A0ABT9PWF5_9HYPH</name>
<proteinExistence type="predicted"/>
<evidence type="ECO:0000256" key="1">
    <source>
        <dbReference type="SAM" id="MobiDB-lite"/>
    </source>
</evidence>
<feature type="region of interest" description="Disordered" evidence="1">
    <location>
        <begin position="34"/>
        <end position="53"/>
    </location>
</feature>
<dbReference type="EMBL" id="JAUSRF010000011">
    <property type="protein sequence ID" value="MDP9838732.1"/>
    <property type="molecule type" value="Genomic_DNA"/>
</dbReference>
<sequence>MQVNANSRVKTLMVSILVLVATLAFAALYLSNRPETAVSGPSAPHEADTNTRR</sequence>
<keyword evidence="2" id="KW-0472">Membrane</keyword>
<gene>
    <name evidence="3" type="ORF">J2T09_003504</name>
</gene>